<keyword evidence="1" id="KW-0812">Transmembrane</keyword>
<dbReference type="RefSeq" id="WP_345225327.1">
    <property type="nucleotide sequence ID" value="NZ_BAABHA010000010.1"/>
</dbReference>
<protein>
    <recommendedName>
        <fullName evidence="4">DUF4184 family protein</fullName>
    </recommendedName>
</protein>
<feature type="transmembrane region" description="Helical" evidence="1">
    <location>
        <begin position="155"/>
        <end position="173"/>
    </location>
</feature>
<dbReference type="InterPro" id="IPR025238">
    <property type="entry name" value="DUF4184"/>
</dbReference>
<dbReference type="Proteomes" id="UP001500454">
    <property type="component" value="Unassembled WGS sequence"/>
</dbReference>
<organism evidence="2 3">
    <name type="scientific">Hymenobacter koreensis</name>
    <dbReference type="NCBI Taxonomy" id="1084523"/>
    <lineage>
        <taxon>Bacteria</taxon>
        <taxon>Pseudomonadati</taxon>
        <taxon>Bacteroidota</taxon>
        <taxon>Cytophagia</taxon>
        <taxon>Cytophagales</taxon>
        <taxon>Hymenobacteraceae</taxon>
        <taxon>Hymenobacter</taxon>
    </lineage>
</organism>
<dbReference type="EMBL" id="BAABHA010000010">
    <property type="protein sequence ID" value="GAA4385371.1"/>
    <property type="molecule type" value="Genomic_DNA"/>
</dbReference>
<feature type="transmembrane region" description="Helical" evidence="1">
    <location>
        <begin position="20"/>
        <end position="38"/>
    </location>
</feature>
<proteinExistence type="predicted"/>
<evidence type="ECO:0000313" key="3">
    <source>
        <dbReference type="Proteomes" id="UP001500454"/>
    </source>
</evidence>
<keyword evidence="1" id="KW-0472">Membrane</keyword>
<sequence length="263" mass="28850">MPFTFCHAAAVVPLARRLRLPLSALVVGSMSPDFMFYATLWPDSDIGHRLVDLLVFCLPSGLLVLWLWHAVMKKAAMDLLPAALRQRLTVPTAAPFTFWPGGRLLTVAGAIVLGACTHDVWDAFTHPDGWVVLQAPVLQASFQLPGLGAVPVYKLLQHLSTLVGGALLLWWFWQWLHTAPAASWPVVLARGPVLLVLLLPLAAGLGFGYARWQAGPPVGYMAVRNLLVVGLVTSITALWIELMLLGLYRLRKTKRVTPVEMAR</sequence>
<evidence type="ECO:0000313" key="2">
    <source>
        <dbReference type="EMBL" id="GAA4385371.1"/>
    </source>
</evidence>
<keyword evidence="1" id="KW-1133">Transmembrane helix</keyword>
<evidence type="ECO:0000256" key="1">
    <source>
        <dbReference type="SAM" id="Phobius"/>
    </source>
</evidence>
<reference evidence="3" key="1">
    <citation type="journal article" date="2019" name="Int. J. Syst. Evol. Microbiol.">
        <title>The Global Catalogue of Microorganisms (GCM) 10K type strain sequencing project: providing services to taxonomists for standard genome sequencing and annotation.</title>
        <authorList>
            <consortium name="The Broad Institute Genomics Platform"/>
            <consortium name="The Broad Institute Genome Sequencing Center for Infectious Disease"/>
            <person name="Wu L."/>
            <person name="Ma J."/>
        </authorList>
    </citation>
    <scope>NUCLEOTIDE SEQUENCE [LARGE SCALE GENOMIC DNA]</scope>
    <source>
        <strain evidence="3">JCM 17924</strain>
    </source>
</reference>
<comment type="caution">
    <text evidence="2">The sequence shown here is derived from an EMBL/GenBank/DDBJ whole genome shotgun (WGS) entry which is preliminary data.</text>
</comment>
<dbReference type="Pfam" id="PF13803">
    <property type="entry name" value="DUF4184"/>
    <property type="match status" value="1"/>
</dbReference>
<feature type="transmembrane region" description="Helical" evidence="1">
    <location>
        <begin position="226"/>
        <end position="248"/>
    </location>
</feature>
<accession>A0ABP8J5U6</accession>
<keyword evidence="3" id="KW-1185">Reference proteome</keyword>
<feature type="transmembrane region" description="Helical" evidence="1">
    <location>
        <begin position="50"/>
        <end position="71"/>
    </location>
</feature>
<name>A0ABP8J5U6_9BACT</name>
<gene>
    <name evidence="2" type="ORF">GCM10023186_28660</name>
</gene>
<evidence type="ECO:0008006" key="4">
    <source>
        <dbReference type="Google" id="ProtNLM"/>
    </source>
</evidence>
<feature type="transmembrane region" description="Helical" evidence="1">
    <location>
        <begin position="193"/>
        <end position="214"/>
    </location>
</feature>